<proteinExistence type="predicted"/>
<organism evidence="2">
    <name type="scientific">marine sediment metagenome</name>
    <dbReference type="NCBI Taxonomy" id="412755"/>
    <lineage>
        <taxon>unclassified sequences</taxon>
        <taxon>metagenomes</taxon>
        <taxon>ecological metagenomes</taxon>
    </lineage>
</organism>
<evidence type="ECO:0000256" key="1">
    <source>
        <dbReference type="SAM" id="Phobius"/>
    </source>
</evidence>
<gene>
    <name evidence="2" type="ORF">LCGC14_1717360</name>
</gene>
<feature type="transmembrane region" description="Helical" evidence="1">
    <location>
        <begin position="108"/>
        <end position="129"/>
    </location>
</feature>
<sequence length="132" mass="15456">MGLFERRKKNGDYFTQIITGITSLQKDTEFHKEKLTDIKTDFSEHKTAEYERRKIDREWQKCVDGKLHELKTVKCIKEEQLDNMQEDVDTLNKDKITRDGKFLGIKSVYAVILGVLGFVTLVLGILWRLGYL</sequence>
<keyword evidence="1" id="KW-1133">Transmembrane helix</keyword>
<reference evidence="2" key="1">
    <citation type="journal article" date="2015" name="Nature">
        <title>Complex archaea that bridge the gap between prokaryotes and eukaryotes.</title>
        <authorList>
            <person name="Spang A."/>
            <person name="Saw J.H."/>
            <person name="Jorgensen S.L."/>
            <person name="Zaremba-Niedzwiedzka K."/>
            <person name="Martijn J."/>
            <person name="Lind A.E."/>
            <person name="van Eijk R."/>
            <person name="Schleper C."/>
            <person name="Guy L."/>
            <person name="Ettema T.J."/>
        </authorList>
    </citation>
    <scope>NUCLEOTIDE SEQUENCE</scope>
</reference>
<keyword evidence="1" id="KW-0472">Membrane</keyword>
<evidence type="ECO:0000313" key="2">
    <source>
        <dbReference type="EMBL" id="KKM13327.1"/>
    </source>
</evidence>
<dbReference type="AlphaFoldDB" id="A0A0F9HDP6"/>
<name>A0A0F9HDP6_9ZZZZ</name>
<comment type="caution">
    <text evidence="2">The sequence shown here is derived from an EMBL/GenBank/DDBJ whole genome shotgun (WGS) entry which is preliminary data.</text>
</comment>
<keyword evidence="1" id="KW-0812">Transmembrane</keyword>
<protein>
    <submittedName>
        <fullName evidence="2">Uncharacterized protein</fullName>
    </submittedName>
</protein>
<dbReference type="EMBL" id="LAZR01015404">
    <property type="protein sequence ID" value="KKM13327.1"/>
    <property type="molecule type" value="Genomic_DNA"/>
</dbReference>
<accession>A0A0F9HDP6</accession>